<dbReference type="Gene3D" id="3.40.50.720">
    <property type="entry name" value="NAD(P)-binding Rossmann-like Domain"/>
    <property type="match status" value="1"/>
</dbReference>
<evidence type="ECO:0000313" key="3">
    <source>
        <dbReference type="EMBL" id="MBL6457677.1"/>
    </source>
</evidence>
<comment type="caution">
    <text evidence="3">The sequence shown here is derived from an EMBL/GenBank/DDBJ whole genome shotgun (WGS) entry which is preliminary data.</text>
</comment>
<dbReference type="Proteomes" id="UP000606490">
    <property type="component" value="Unassembled WGS sequence"/>
</dbReference>
<name>A0ABS1V7T6_9PROT</name>
<organism evidence="3 4">
    <name type="scientific">Belnapia mucosa</name>
    <dbReference type="NCBI Taxonomy" id="2804532"/>
    <lineage>
        <taxon>Bacteria</taxon>
        <taxon>Pseudomonadati</taxon>
        <taxon>Pseudomonadota</taxon>
        <taxon>Alphaproteobacteria</taxon>
        <taxon>Acetobacterales</taxon>
        <taxon>Roseomonadaceae</taxon>
        <taxon>Belnapia</taxon>
    </lineage>
</organism>
<feature type="domain" description="GFO/IDH/MocA-like oxidoreductase" evidence="2">
    <location>
        <begin position="126"/>
        <end position="246"/>
    </location>
</feature>
<reference evidence="3 4" key="1">
    <citation type="submission" date="2021-01" db="EMBL/GenBank/DDBJ databases">
        <title>Belnapia mucosa sp. nov. and Belnapia arida sp. nov., isolated from the Tabernas Desert (Almeria, Spain).</title>
        <authorList>
            <person name="Molina-Menor E."/>
            <person name="Vidal-Verdu A."/>
            <person name="Calonge A."/>
            <person name="Satari L."/>
            <person name="Pereto Magraner J."/>
            <person name="Porcar Miralles M."/>
        </authorList>
    </citation>
    <scope>NUCLEOTIDE SEQUENCE [LARGE SCALE GENOMIC DNA]</scope>
    <source>
        <strain evidence="3 4">T6</strain>
    </source>
</reference>
<evidence type="ECO:0000259" key="1">
    <source>
        <dbReference type="Pfam" id="PF01408"/>
    </source>
</evidence>
<evidence type="ECO:0000259" key="2">
    <source>
        <dbReference type="Pfam" id="PF22725"/>
    </source>
</evidence>
<dbReference type="SUPFAM" id="SSF55347">
    <property type="entry name" value="Glyceraldehyde-3-phosphate dehydrogenase-like, C-terminal domain"/>
    <property type="match status" value="1"/>
</dbReference>
<proteinExistence type="predicted"/>
<dbReference type="SUPFAM" id="SSF51735">
    <property type="entry name" value="NAD(P)-binding Rossmann-fold domains"/>
    <property type="match status" value="1"/>
</dbReference>
<dbReference type="RefSeq" id="WP_202827415.1">
    <property type="nucleotide sequence ID" value="NZ_JAEUXJ010000009.1"/>
</dbReference>
<dbReference type="InterPro" id="IPR000683">
    <property type="entry name" value="Gfo/Idh/MocA-like_OxRdtase_N"/>
</dbReference>
<accession>A0ABS1V7T6</accession>
<dbReference type="PANTHER" id="PTHR43708:SF8">
    <property type="entry name" value="OXIDOREDUCTASE"/>
    <property type="match status" value="1"/>
</dbReference>
<dbReference type="Pfam" id="PF01408">
    <property type="entry name" value="GFO_IDH_MocA"/>
    <property type="match status" value="1"/>
</dbReference>
<protein>
    <submittedName>
        <fullName evidence="3">Gfo/Idh/MocA family oxidoreductase</fullName>
    </submittedName>
</protein>
<gene>
    <name evidence="3" type="ORF">JMJ55_20275</name>
</gene>
<dbReference type="InterPro" id="IPR055170">
    <property type="entry name" value="GFO_IDH_MocA-like_dom"/>
</dbReference>
<keyword evidence="4" id="KW-1185">Reference proteome</keyword>
<dbReference type="EMBL" id="JAEUXJ010000009">
    <property type="protein sequence ID" value="MBL6457677.1"/>
    <property type="molecule type" value="Genomic_DNA"/>
</dbReference>
<dbReference type="PANTHER" id="PTHR43708">
    <property type="entry name" value="CONSERVED EXPRESSED OXIDOREDUCTASE (EUROFUNG)"/>
    <property type="match status" value="1"/>
</dbReference>
<dbReference type="InterPro" id="IPR051317">
    <property type="entry name" value="Gfo/Idh/MocA_oxidoreduct"/>
</dbReference>
<dbReference type="Gene3D" id="3.30.360.10">
    <property type="entry name" value="Dihydrodipicolinate Reductase, domain 2"/>
    <property type="match status" value="1"/>
</dbReference>
<dbReference type="Pfam" id="PF22725">
    <property type="entry name" value="GFO_IDH_MocA_C3"/>
    <property type="match status" value="1"/>
</dbReference>
<feature type="domain" description="Gfo/Idh/MocA-like oxidoreductase N-terminal" evidence="1">
    <location>
        <begin position="4"/>
        <end position="118"/>
    </location>
</feature>
<evidence type="ECO:0000313" key="4">
    <source>
        <dbReference type="Proteomes" id="UP000606490"/>
    </source>
</evidence>
<sequence>MIDAAIVGLGRWGRSLVEAGSAGLRFTRAVEPDLASAASFATQHGMALTADLDSVLADPAIGAVLLATPHSLHPAQVIACAAAGKPVFCEKPLALTLAEARRMLAACEAAGLPLVVGHNRRFWPAMQALRRLVSDGTLGQVVHVEGHNSNENAGAVRAGWRLDPAESPAGGLTGAGLHVLDAFTSLMGPARRVQARLLSHKPPPGPVDTLSVLVEFAAGTSGVMATVRDTPFYWRLHVFGTAGSAEVLGETTLILRRSGAAPETLPIAPTNSLRAELDAFADLLAQGRPHPIPPAEMLATVAAFEAVVASVSADAPVACTPV</sequence>
<dbReference type="InterPro" id="IPR036291">
    <property type="entry name" value="NAD(P)-bd_dom_sf"/>
</dbReference>